<dbReference type="RefSeq" id="WP_034800348.1">
    <property type="nucleotide sequence ID" value="NZ_CP015882.1"/>
</dbReference>
<sequence length="296" mass="33559">MRLIIRPNDRYPHLGLDRRPLAIACGEGWLGILHAFFTEADKVMAVGGSFTVLEVMEEKGVLHMHYAIAQIAPDARRAIDDACRLAAARSFHICEVCGRRGRLHTFGDLRKVVCSEHADGELGKGVPFEDPLNALDPYFPDVDPFIAARPTVTEFDAAPIIEGWLIEEDSEGGRRPWLYGWFFSEPVTRDGEHGHTSPIVQMDDMVPPRWVRTDTRLYRLGMCYPPAEREIRYWAQKLSRRPVPYGERPGGSDDMEAMLAFLRSSGRLRSTKIDRLEQAYREEQGHVNEVGKVRAT</sequence>
<reference evidence="1" key="1">
    <citation type="submission" date="2022-06" db="EMBL/GenBank/DDBJ databases">
        <title>Physiological and biochemical characterization and genomic elucidation of a strain of the genus Ensifer adhaerens M8 that combines arsenic oxidation and chromium reduction.</title>
        <authorList>
            <person name="Li X."/>
            <person name="Yu c."/>
        </authorList>
    </citation>
    <scope>NUCLEOTIDE SEQUENCE</scope>
    <source>
        <strain evidence="1">M8</strain>
        <plasmid evidence="1">pB</plasmid>
    </source>
</reference>
<dbReference type="Proteomes" id="UP001055460">
    <property type="component" value="Plasmid pB"/>
</dbReference>
<dbReference type="GeneID" id="29522225"/>
<dbReference type="EMBL" id="CP098809">
    <property type="protein sequence ID" value="USJ27937.1"/>
    <property type="molecule type" value="Genomic_DNA"/>
</dbReference>
<accession>A0A9Q9DEE3</accession>
<proteinExistence type="predicted"/>
<gene>
    <name evidence="1" type="ORF">NE863_29125</name>
    <name evidence="2" type="ORF">P4B07_33700</name>
</gene>
<evidence type="ECO:0000313" key="4">
    <source>
        <dbReference type="Proteomes" id="UP001214094"/>
    </source>
</evidence>
<geneLocation type="plasmid" evidence="2 4">
    <name>unnamedB</name>
</geneLocation>
<evidence type="ECO:0000313" key="3">
    <source>
        <dbReference type="Proteomes" id="UP001055460"/>
    </source>
</evidence>
<name>A0A9Q9DEE3_ENSAD</name>
<evidence type="ECO:0000313" key="1">
    <source>
        <dbReference type="EMBL" id="USJ27937.1"/>
    </source>
</evidence>
<protein>
    <submittedName>
        <fullName evidence="1">Uncharacterized protein</fullName>
    </submittedName>
</protein>
<dbReference type="EMBL" id="CP121310">
    <property type="protein sequence ID" value="WFP94746.1"/>
    <property type="molecule type" value="Genomic_DNA"/>
</dbReference>
<organism evidence="1 3">
    <name type="scientific">Ensifer adhaerens</name>
    <name type="common">Sinorhizobium morelense</name>
    <dbReference type="NCBI Taxonomy" id="106592"/>
    <lineage>
        <taxon>Bacteria</taxon>
        <taxon>Pseudomonadati</taxon>
        <taxon>Pseudomonadota</taxon>
        <taxon>Alphaproteobacteria</taxon>
        <taxon>Hyphomicrobiales</taxon>
        <taxon>Rhizobiaceae</taxon>
        <taxon>Sinorhizobium/Ensifer group</taxon>
        <taxon>Ensifer</taxon>
    </lineage>
</organism>
<geneLocation type="plasmid" evidence="1 3">
    <name>pB</name>
</geneLocation>
<dbReference type="Proteomes" id="UP001214094">
    <property type="component" value="Plasmid unnamedB"/>
</dbReference>
<keyword evidence="1" id="KW-0614">Plasmid</keyword>
<dbReference type="AlphaFoldDB" id="A0A9Q9DEE3"/>
<dbReference type="KEGG" id="eah:FA04_33180"/>
<keyword evidence="4" id="KW-1185">Reference proteome</keyword>
<reference evidence="2 4" key="2">
    <citation type="submission" date="2023-03" db="EMBL/GenBank/DDBJ databases">
        <title>Comparative genome and transcriptome analysis combination mining strategies for increasing vitamin B12 production of Ensifer adhaerens strain.</title>
        <authorList>
            <person name="Yongheng L."/>
        </authorList>
    </citation>
    <scope>NUCLEOTIDE SEQUENCE [LARGE SCALE GENOMIC DNA]</scope>
    <source>
        <strain evidence="2 4">Casida A-T305</strain>
        <plasmid evidence="2 4">unnamedB</plasmid>
    </source>
</reference>
<evidence type="ECO:0000313" key="2">
    <source>
        <dbReference type="EMBL" id="WFP94746.1"/>
    </source>
</evidence>